<proteinExistence type="predicted"/>
<keyword evidence="3" id="KW-1185">Reference proteome</keyword>
<reference evidence="2 3" key="1">
    <citation type="journal article" date="2020" name="ISME J.">
        <title>Uncovering the hidden diversity of litter-decomposition mechanisms in mushroom-forming fungi.</title>
        <authorList>
            <person name="Floudas D."/>
            <person name="Bentzer J."/>
            <person name="Ahren D."/>
            <person name="Johansson T."/>
            <person name="Persson P."/>
            <person name="Tunlid A."/>
        </authorList>
    </citation>
    <scope>NUCLEOTIDE SEQUENCE [LARGE SCALE GENOMIC DNA]</scope>
    <source>
        <strain evidence="2 3">CBS 291.85</strain>
    </source>
</reference>
<protein>
    <submittedName>
        <fullName evidence="2">Uncharacterized protein</fullName>
    </submittedName>
</protein>
<evidence type="ECO:0000313" key="2">
    <source>
        <dbReference type="EMBL" id="KAF5371241.1"/>
    </source>
</evidence>
<dbReference type="Proteomes" id="UP000559256">
    <property type="component" value="Unassembled WGS sequence"/>
</dbReference>
<feature type="region of interest" description="Disordered" evidence="1">
    <location>
        <begin position="315"/>
        <end position="342"/>
    </location>
</feature>
<evidence type="ECO:0000313" key="3">
    <source>
        <dbReference type="Proteomes" id="UP000559256"/>
    </source>
</evidence>
<comment type="caution">
    <text evidence="2">The sequence shown here is derived from an EMBL/GenBank/DDBJ whole genome shotgun (WGS) entry which is preliminary data.</text>
</comment>
<feature type="region of interest" description="Disordered" evidence="1">
    <location>
        <begin position="452"/>
        <end position="471"/>
    </location>
</feature>
<feature type="compositionally biased region" description="Basic and acidic residues" evidence="1">
    <location>
        <begin position="1"/>
        <end position="13"/>
    </location>
</feature>
<feature type="compositionally biased region" description="Low complexity" evidence="1">
    <location>
        <begin position="455"/>
        <end position="471"/>
    </location>
</feature>
<gene>
    <name evidence="2" type="ORF">D9758_004199</name>
</gene>
<feature type="compositionally biased region" description="Low complexity" evidence="1">
    <location>
        <begin position="315"/>
        <end position="331"/>
    </location>
</feature>
<accession>A0A8H5LVW0</accession>
<sequence>MPPSARRDAKVKSSDAPYKRPRKKKTRKVPLPNQPFKHMMLQLDIDLEDRRPATGSSAGVEHELDFSTENKSCQTQPFDLDSPCEVVVTETSGLELILVEGTSIVPKTVADSLPPMCTGPNYSSPSYPPTSPLDYKLIDFEPRMESLSPYRRQGHPSAYGSPSIISGTQVMDHLDAGMNTLTIDNPDFQNDYGSNVTVAPQASPSFEYVESPSSVPRPTPTYDYAGSPLLDSNNTLVVPVPSNDSAPSPLSLNMAMPFTNLPRTAYNEEQFNGSQQLVIPSSEPSTLFAPGVSSSGMTLPSYYIQEPLPSFLPLSSSSSSATGYTPTTPSSLSRSHEYPASSRSLDNANVNIFDSTPGHFTEVAPSFAMSAFPAYNEDYPLGPKQLAAPSLEQPALFAGGVNPSVRTAQGQTFHHTHGVSPYLTSYQMPYPNMPSTDTSYASFSVPSHSTTFPAGPGSSIHRSSSMHNGSSGFSPFPSSAYSHSHTLHIPTPSAVHNTYPAATARYRALPSVENFSTAFGTSYSAYTLGYPSQR</sequence>
<dbReference type="OrthoDB" id="3131923at2759"/>
<feature type="compositionally biased region" description="Basic residues" evidence="1">
    <location>
        <begin position="19"/>
        <end position="28"/>
    </location>
</feature>
<name>A0A8H5LVW0_9AGAR</name>
<organism evidence="2 3">
    <name type="scientific">Tetrapyrgos nigripes</name>
    <dbReference type="NCBI Taxonomy" id="182062"/>
    <lineage>
        <taxon>Eukaryota</taxon>
        <taxon>Fungi</taxon>
        <taxon>Dikarya</taxon>
        <taxon>Basidiomycota</taxon>
        <taxon>Agaricomycotina</taxon>
        <taxon>Agaricomycetes</taxon>
        <taxon>Agaricomycetidae</taxon>
        <taxon>Agaricales</taxon>
        <taxon>Marasmiineae</taxon>
        <taxon>Marasmiaceae</taxon>
        <taxon>Tetrapyrgos</taxon>
    </lineage>
</organism>
<dbReference type="EMBL" id="JAACJM010000009">
    <property type="protein sequence ID" value="KAF5371241.1"/>
    <property type="molecule type" value="Genomic_DNA"/>
</dbReference>
<feature type="region of interest" description="Disordered" evidence="1">
    <location>
        <begin position="1"/>
        <end position="36"/>
    </location>
</feature>
<evidence type="ECO:0000256" key="1">
    <source>
        <dbReference type="SAM" id="MobiDB-lite"/>
    </source>
</evidence>
<dbReference type="AlphaFoldDB" id="A0A8H5LVW0"/>